<evidence type="ECO:0000313" key="2">
    <source>
        <dbReference type="Proteomes" id="UP000465360"/>
    </source>
</evidence>
<dbReference type="EMBL" id="BLKZ01000001">
    <property type="protein sequence ID" value="GFG92119.1"/>
    <property type="molecule type" value="Genomic_DNA"/>
</dbReference>
<reference evidence="1 2" key="1">
    <citation type="journal article" date="2019" name="Emerg. Microbes Infect.">
        <title>Comprehensive subspecies identification of 175 nontuberculous mycobacteria species based on 7547 genomic profiles.</title>
        <authorList>
            <person name="Matsumoto Y."/>
            <person name="Kinjo T."/>
            <person name="Motooka D."/>
            <person name="Nabeya D."/>
            <person name="Jung N."/>
            <person name="Uechi K."/>
            <person name="Horii T."/>
            <person name="Iida T."/>
            <person name="Fujita J."/>
            <person name="Nakamura S."/>
        </authorList>
    </citation>
    <scope>NUCLEOTIDE SEQUENCE [LARGE SCALE GENOMIC DNA]</scope>
    <source>
        <strain evidence="1 2">JCM 30725</strain>
    </source>
</reference>
<accession>A0A7I9YTV3</accession>
<dbReference type="Proteomes" id="UP000465360">
    <property type="component" value="Unassembled WGS sequence"/>
</dbReference>
<proteinExistence type="predicted"/>
<protein>
    <submittedName>
        <fullName evidence="1">Uncharacterized protein</fullName>
    </submittedName>
</protein>
<keyword evidence="2" id="KW-1185">Reference proteome</keyword>
<sequence length="106" mass="11762">MINASKYCKLSRPLNISGHSSSTADTASCSASYAAANAPWLLELMFERLRHPTDKMTRPINVPRLVGTESYTRVALMDTDFGRRGQDAIPAYRRLATGYDAALPRR</sequence>
<organism evidence="1 2">
    <name type="scientific">Mycobacterium bourgelatii</name>
    <dbReference type="NCBI Taxonomy" id="1273442"/>
    <lineage>
        <taxon>Bacteria</taxon>
        <taxon>Bacillati</taxon>
        <taxon>Actinomycetota</taxon>
        <taxon>Actinomycetes</taxon>
        <taxon>Mycobacteriales</taxon>
        <taxon>Mycobacteriaceae</taxon>
        <taxon>Mycobacterium</taxon>
    </lineage>
</organism>
<comment type="caution">
    <text evidence="1">The sequence shown here is derived from an EMBL/GenBank/DDBJ whole genome shotgun (WGS) entry which is preliminary data.</text>
</comment>
<dbReference type="AlphaFoldDB" id="A0A7I9YTV3"/>
<gene>
    <name evidence="1" type="ORF">MBOU_41610</name>
</gene>
<evidence type="ECO:0000313" key="1">
    <source>
        <dbReference type="EMBL" id="GFG92119.1"/>
    </source>
</evidence>
<name>A0A7I9YTV3_MYCBU</name>